<protein>
    <submittedName>
        <fullName evidence="3">Glycosyltransferase family 2 protein</fullName>
        <ecNumber evidence="3">2.4.-.-</ecNumber>
    </submittedName>
</protein>
<gene>
    <name evidence="3" type="ORF">ACERK3_03080</name>
</gene>
<feature type="transmembrane region" description="Helical" evidence="1">
    <location>
        <begin position="283"/>
        <end position="307"/>
    </location>
</feature>
<feature type="transmembrane region" description="Helical" evidence="1">
    <location>
        <begin position="319"/>
        <end position="338"/>
    </location>
</feature>
<keyword evidence="3" id="KW-0328">Glycosyltransferase</keyword>
<dbReference type="EMBL" id="JBGUBD010000002">
    <property type="protein sequence ID" value="MFA9477273.1"/>
    <property type="molecule type" value="Genomic_DNA"/>
</dbReference>
<proteinExistence type="predicted"/>
<dbReference type="Gene3D" id="3.90.550.10">
    <property type="entry name" value="Spore Coat Polysaccharide Biosynthesis Protein SpsA, Chain A"/>
    <property type="match status" value="1"/>
</dbReference>
<keyword evidence="1" id="KW-1133">Transmembrane helix</keyword>
<organism evidence="3 4">
    <name type="scientific">Natronomicrosphaera hydrolytica</name>
    <dbReference type="NCBI Taxonomy" id="3242702"/>
    <lineage>
        <taxon>Bacteria</taxon>
        <taxon>Pseudomonadati</taxon>
        <taxon>Planctomycetota</taxon>
        <taxon>Phycisphaerae</taxon>
        <taxon>Phycisphaerales</taxon>
        <taxon>Phycisphaeraceae</taxon>
        <taxon>Natronomicrosphaera</taxon>
    </lineage>
</organism>
<evidence type="ECO:0000313" key="4">
    <source>
        <dbReference type="Proteomes" id="UP001575105"/>
    </source>
</evidence>
<sequence length="384" mass="42404">MIWPVIGIVTVVLAMIPTLMLAVNLSNFQRAPKTKRNTDRQPTVSVLIPARDEADSIADCLREVLANEGVEMEVLVLDDRSTDGTDEVVSEIASHDSRVRLHRAPSLPAGWCGKQHACHVLARHARNDRLMWIDADIRLTPDAIERTVAFMDRSNAPLVSGFPYQVCRTWAEALVVPLIHIVLLGYLPLDRMRKSTSPGFAAGCGQMFMADRNTYHQVGGHAAIRATLHDGIMLPRTFRQAGHATDIFDAQDIARCRMYDSPAAVWQGFAKNATEGLATSVGIWVWSVLLFGGHVLPWLFAAIVFGFGVPADFRSSATVVLAGVALLLAVTSNTLAWWRFGHPWLSLLLRPIGVMMLLGIQWYAYSRKLIGQPVSWRGRSYAAS</sequence>
<dbReference type="EC" id="2.4.-.-" evidence="3"/>
<feature type="transmembrane region" description="Helical" evidence="1">
    <location>
        <begin position="344"/>
        <end position="365"/>
    </location>
</feature>
<name>A0ABV4U304_9BACT</name>
<feature type="transmembrane region" description="Helical" evidence="1">
    <location>
        <begin position="6"/>
        <end position="26"/>
    </location>
</feature>
<evidence type="ECO:0000256" key="1">
    <source>
        <dbReference type="SAM" id="Phobius"/>
    </source>
</evidence>
<dbReference type="RefSeq" id="WP_425344198.1">
    <property type="nucleotide sequence ID" value="NZ_JBGUBD010000002.1"/>
</dbReference>
<keyword evidence="4" id="KW-1185">Reference proteome</keyword>
<dbReference type="GO" id="GO:0016757">
    <property type="term" value="F:glycosyltransferase activity"/>
    <property type="evidence" value="ECO:0007669"/>
    <property type="project" value="UniProtKB-KW"/>
</dbReference>
<comment type="caution">
    <text evidence="3">The sequence shown here is derived from an EMBL/GenBank/DDBJ whole genome shotgun (WGS) entry which is preliminary data.</text>
</comment>
<evidence type="ECO:0000313" key="3">
    <source>
        <dbReference type="EMBL" id="MFA9477273.1"/>
    </source>
</evidence>
<dbReference type="PANTHER" id="PTHR43646:SF3">
    <property type="entry name" value="SLR1566 PROTEIN"/>
    <property type="match status" value="1"/>
</dbReference>
<keyword evidence="1" id="KW-0812">Transmembrane</keyword>
<dbReference type="Proteomes" id="UP001575105">
    <property type="component" value="Unassembled WGS sequence"/>
</dbReference>
<dbReference type="InterPro" id="IPR029044">
    <property type="entry name" value="Nucleotide-diphossugar_trans"/>
</dbReference>
<dbReference type="PANTHER" id="PTHR43646">
    <property type="entry name" value="GLYCOSYLTRANSFERASE"/>
    <property type="match status" value="1"/>
</dbReference>
<dbReference type="InterPro" id="IPR001173">
    <property type="entry name" value="Glyco_trans_2-like"/>
</dbReference>
<feature type="domain" description="Glycosyltransferase 2-like" evidence="2">
    <location>
        <begin position="45"/>
        <end position="181"/>
    </location>
</feature>
<keyword evidence="3" id="KW-0808">Transferase</keyword>
<evidence type="ECO:0000259" key="2">
    <source>
        <dbReference type="Pfam" id="PF00535"/>
    </source>
</evidence>
<dbReference type="Pfam" id="PF00535">
    <property type="entry name" value="Glycos_transf_2"/>
    <property type="match status" value="1"/>
</dbReference>
<dbReference type="CDD" id="cd00761">
    <property type="entry name" value="Glyco_tranf_GTA_type"/>
    <property type="match status" value="1"/>
</dbReference>
<reference evidence="3 4" key="1">
    <citation type="submission" date="2024-08" db="EMBL/GenBank/DDBJ databases">
        <title>Whole-genome sequencing of halo(alkali)philic microorganisms from hypersaline lakes.</title>
        <authorList>
            <person name="Sorokin D.Y."/>
            <person name="Merkel A.Y."/>
            <person name="Messina E."/>
            <person name="Yakimov M."/>
        </authorList>
    </citation>
    <scope>NUCLEOTIDE SEQUENCE [LARGE SCALE GENOMIC DNA]</scope>
    <source>
        <strain evidence="3 4">AB-hyl4</strain>
    </source>
</reference>
<accession>A0ABV4U304</accession>
<dbReference type="SUPFAM" id="SSF53448">
    <property type="entry name" value="Nucleotide-diphospho-sugar transferases"/>
    <property type="match status" value="1"/>
</dbReference>
<keyword evidence="1" id="KW-0472">Membrane</keyword>